<evidence type="ECO:0000256" key="2">
    <source>
        <dbReference type="SAM" id="Phobius"/>
    </source>
</evidence>
<evidence type="ECO:0000313" key="4">
    <source>
        <dbReference type="Proteomes" id="UP001595891"/>
    </source>
</evidence>
<dbReference type="RefSeq" id="WP_262841517.1">
    <property type="nucleotide sequence ID" value="NZ_JANZYP010000005.1"/>
</dbReference>
<keyword evidence="2" id="KW-1133">Transmembrane helix</keyword>
<proteinExistence type="predicted"/>
<gene>
    <name evidence="3" type="ORF">ACFO8L_10435</name>
</gene>
<feature type="compositionally biased region" description="Pro residues" evidence="1">
    <location>
        <begin position="163"/>
        <end position="176"/>
    </location>
</feature>
<feature type="region of interest" description="Disordered" evidence="1">
    <location>
        <begin position="368"/>
        <end position="736"/>
    </location>
</feature>
<feature type="compositionally biased region" description="Low complexity" evidence="1">
    <location>
        <begin position="300"/>
        <end position="354"/>
    </location>
</feature>
<feature type="region of interest" description="Disordered" evidence="1">
    <location>
        <begin position="218"/>
        <end position="354"/>
    </location>
</feature>
<dbReference type="Proteomes" id="UP001595891">
    <property type="component" value="Unassembled WGS sequence"/>
</dbReference>
<feature type="compositionally biased region" description="Low complexity" evidence="1">
    <location>
        <begin position="512"/>
        <end position="536"/>
    </location>
</feature>
<reference evidence="4" key="1">
    <citation type="journal article" date="2019" name="Int. J. Syst. Evol. Microbiol.">
        <title>The Global Catalogue of Microorganisms (GCM) 10K type strain sequencing project: providing services to taxonomists for standard genome sequencing and annotation.</title>
        <authorList>
            <consortium name="The Broad Institute Genomics Platform"/>
            <consortium name="The Broad Institute Genome Sequencing Center for Infectious Disease"/>
            <person name="Wu L."/>
            <person name="Ma J."/>
        </authorList>
    </citation>
    <scope>NUCLEOTIDE SEQUENCE [LARGE SCALE GENOMIC DNA]</scope>
    <source>
        <strain evidence="4">CCUG 49560</strain>
    </source>
</reference>
<feature type="compositionally biased region" description="Low complexity" evidence="1">
    <location>
        <begin position="586"/>
        <end position="605"/>
    </location>
</feature>
<feature type="compositionally biased region" description="Gly residues" evidence="1">
    <location>
        <begin position="142"/>
        <end position="152"/>
    </location>
</feature>
<protein>
    <submittedName>
        <fullName evidence="3">Uncharacterized protein</fullName>
    </submittedName>
</protein>
<comment type="caution">
    <text evidence="3">The sequence shown here is derived from an EMBL/GenBank/DDBJ whole genome shotgun (WGS) entry which is preliminary data.</text>
</comment>
<feature type="transmembrane region" description="Helical" evidence="2">
    <location>
        <begin position="66"/>
        <end position="88"/>
    </location>
</feature>
<feature type="transmembrane region" description="Helical" evidence="2">
    <location>
        <begin position="35"/>
        <end position="54"/>
    </location>
</feature>
<feature type="compositionally biased region" description="Low complexity" evidence="1">
    <location>
        <begin position="433"/>
        <end position="445"/>
    </location>
</feature>
<evidence type="ECO:0000313" key="3">
    <source>
        <dbReference type="EMBL" id="MFC4586492.1"/>
    </source>
</evidence>
<feature type="region of interest" description="Disordered" evidence="1">
    <location>
        <begin position="142"/>
        <end position="181"/>
    </location>
</feature>
<dbReference type="EMBL" id="JBHSFN010000005">
    <property type="protein sequence ID" value="MFC4586492.1"/>
    <property type="molecule type" value="Genomic_DNA"/>
</dbReference>
<accession>A0ABV9ED15</accession>
<feature type="compositionally biased region" description="Basic and acidic residues" evidence="1">
    <location>
        <begin position="727"/>
        <end position="736"/>
    </location>
</feature>
<organism evidence="3 4">
    <name type="scientific">Sphaerisporangium corydalis</name>
    <dbReference type="NCBI Taxonomy" id="1441875"/>
    <lineage>
        <taxon>Bacteria</taxon>
        <taxon>Bacillati</taxon>
        <taxon>Actinomycetota</taxon>
        <taxon>Actinomycetes</taxon>
        <taxon>Streptosporangiales</taxon>
        <taxon>Streptosporangiaceae</taxon>
        <taxon>Sphaerisporangium</taxon>
    </lineage>
</organism>
<feature type="compositionally biased region" description="Basic and acidic residues" evidence="1">
    <location>
        <begin position="664"/>
        <end position="673"/>
    </location>
</feature>
<name>A0ABV9ED15_9ACTN</name>
<keyword evidence="2" id="KW-0472">Membrane</keyword>
<evidence type="ECO:0000256" key="1">
    <source>
        <dbReference type="SAM" id="MobiDB-lite"/>
    </source>
</evidence>
<feature type="compositionally biased region" description="Polar residues" evidence="1">
    <location>
        <begin position="462"/>
        <end position="489"/>
    </location>
</feature>
<keyword evidence="2" id="KW-0812">Transmembrane</keyword>
<sequence>MLAVVCAEALVAIETLFLGGWGTFAERASSSFSVLTFPVYPALAVGAVVLVTRFGPPVPRARLVNLVAAGVLAAAAFFGLVTFVVGLFSGTTLVHTIENVLTGLPTLGLTALALAYAVSVLPPAPPSAVRPRQEGGFGMLPGEGRPMTGGPGYAPQQGYAEPPALPPASYVPPQPYVPADQRPETYVQQPAGADMYAQQAAPVTTPHTRQNAVADPYAQRPGAEPYGQQAGPAADPYGQAPGPGADPYGQAPGQQGFGRPGEPQPYAPAGEAPGDGYAPQHSQPLDAYASALRSEPYGNQTGQQLAQGQQGQQGTQGQQGQQVSLGQQVSPGQQAPQGQPGRQPSSPFAPAGAAPGAFVAADAFTTGARQAVPAPDPLTAPTAFDQSPSYGRPGGAYGQTGPQPSPLDQPSSSSYGQPGPLDQPSATYGQTGPQQSPLDLPSSSSYGQTGPQPSPLDLPSATYGQTGPQQSPLDQPSSYGQTAPQSSPLDQPAYGGYPPAEPSPLYAEAADARQQQIAHAYQQAQSYQQAQGTGSEQPGGGTGPKEYTGTQPVRTPDYVPAYSGGPFGHPQSPQDSAGYPRATGEAPAYRPAQDQPYPQDAAYPQPRDPSYPQDAAYPPAKDHKDQPYPQDQPYSQAKDQPYPQDAAYPPVQESYKAPSWEEPATEKTVRFDPKAYQNDPLNAPMPPQPGRRDEAIDPTAIYAPDRASQARPEESPGRDQAGSGVDQGERWYGSDR</sequence>
<keyword evidence="4" id="KW-1185">Reference proteome</keyword>